<evidence type="ECO:0000259" key="3">
    <source>
        <dbReference type="Pfam" id="PF25567"/>
    </source>
</evidence>
<dbReference type="PANTHER" id="PTHR13347:SF1">
    <property type="entry name" value="HEAT REPEAT-CONTAINING PROTEIN 3"/>
    <property type="match status" value="1"/>
</dbReference>
<name>A0A0G4I614_9ALVE</name>
<dbReference type="PANTHER" id="PTHR13347">
    <property type="entry name" value="HEAT REPEAT-CONTAINING PROTEIN 3"/>
    <property type="match status" value="1"/>
</dbReference>
<evidence type="ECO:0000313" key="4">
    <source>
        <dbReference type="EMBL" id="CEM52431.1"/>
    </source>
</evidence>
<dbReference type="InterPro" id="IPR016024">
    <property type="entry name" value="ARM-type_fold"/>
</dbReference>
<reference evidence="4" key="1">
    <citation type="submission" date="2014-11" db="EMBL/GenBank/DDBJ databases">
        <authorList>
            <person name="Otto D Thomas"/>
            <person name="Naeem Raeece"/>
        </authorList>
    </citation>
    <scope>NUCLEOTIDE SEQUENCE</scope>
</reference>
<feature type="compositionally biased region" description="Basic residues" evidence="2">
    <location>
        <begin position="1"/>
        <end position="12"/>
    </location>
</feature>
<dbReference type="GO" id="GO:0006606">
    <property type="term" value="P:protein import into nucleus"/>
    <property type="evidence" value="ECO:0007669"/>
    <property type="project" value="TreeGrafter"/>
</dbReference>
<gene>
    <name evidence="4" type="ORF">Cvel_11264</name>
</gene>
<feature type="region of interest" description="Disordered" evidence="2">
    <location>
        <begin position="1"/>
        <end position="37"/>
    </location>
</feature>
<feature type="domain" description="SYO1-like TPR repeats" evidence="3">
    <location>
        <begin position="730"/>
        <end position="809"/>
    </location>
</feature>
<dbReference type="VEuPathDB" id="CryptoDB:Cvel_11264"/>
<dbReference type="EMBL" id="CDMZ01005242">
    <property type="protein sequence ID" value="CEM52431.1"/>
    <property type="molecule type" value="Genomic_DNA"/>
</dbReference>
<accession>A0A0G4I614</accession>
<dbReference type="AlphaFoldDB" id="A0A0G4I614"/>
<proteinExistence type="inferred from homology"/>
<organism evidence="4">
    <name type="scientific">Chromera velia CCMP2878</name>
    <dbReference type="NCBI Taxonomy" id="1169474"/>
    <lineage>
        <taxon>Eukaryota</taxon>
        <taxon>Sar</taxon>
        <taxon>Alveolata</taxon>
        <taxon>Colpodellida</taxon>
        <taxon>Chromeraceae</taxon>
        <taxon>Chromera</taxon>
    </lineage>
</organism>
<feature type="region of interest" description="Disordered" evidence="2">
    <location>
        <begin position="349"/>
        <end position="370"/>
    </location>
</feature>
<dbReference type="SUPFAM" id="SSF48371">
    <property type="entry name" value="ARM repeat"/>
    <property type="match status" value="1"/>
</dbReference>
<dbReference type="InterPro" id="IPR052616">
    <property type="entry name" value="SYO1-like"/>
</dbReference>
<feature type="region of interest" description="Disordered" evidence="2">
    <location>
        <begin position="616"/>
        <end position="641"/>
    </location>
</feature>
<dbReference type="Pfam" id="PF25567">
    <property type="entry name" value="TPR_SYO1"/>
    <property type="match status" value="1"/>
</dbReference>
<dbReference type="GO" id="GO:0051082">
    <property type="term" value="F:unfolded protein binding"/>
    <property type="evidence" value="ECO:0007669"/>
    <property type="project" value="TreeGrafter"/>
</dbReference>
<protein>
    <recommendedName>
        <fullName evidence="3">SYO1-like TPR repeats domain-containing protein</fullName>
    </recommendedName>
</protein>
<evidence type="ECO:0000256" key="2">
    <source>
        <dbReference type="SAM" id="MobiDB-lite"/>
    </source>
</evidence>
<dbReference type="InterPro" id="IPR011989">
    <property type="entry name" value="ARM-like"/>
</dbReference>
<dbReference type="InterPro" id="IPR057990">
    <property type="entry name" value="TPR_SYO1"/>
</dbReference>
<evidence type="ECO:0000256" key="1">
    <source>
        <dbReference type="ARBA" id="ARBA00049983"/>
    </source>
</evidence>
<dbReference type="Gene3D" id="1.25.10.10">
    <property type="entry name" value="Leucine-rich Repeat Variant"/>
    <property type="match status" value="2"/>
</dbReference>
<comment type="similarity">
    <text evidence="1">Belongs to the nuclear import and ribosome assembly adapter family.</text>
</comment>
<sequence length="812" mass="86155">MGKFQHKKKKGGPGRATPYRASPPTREEDSGGDLIIDSGREDLPAKLNSADPRVREHACYAAANILAECGGSSEVFAKFANLLPTIVARMTEASPRVKAAALAAFRSLTSWADPELLASLDSQHRFFSVALAALNEAAHRLRKDDSVLLANSAVQENAGTVVEALALLRTSCEASTVFVGRLKSADPSQWEPLEFPPCELSLALAVGEKFVVSPEVQHGAAALLCVLSEEEMPMPFNDRALHSLKDFLVLKNNGWKAHVHKLTGGQGGVPSPLVFPPSHVFAAGEESWLATMDLATVLCSVDSDRAATKWLVELALRPGDGFDLTGALYALSDGILKGTEKVAKNAVQADTNETPGGASAVENGSGKKEKKFIDAKTAREMGGMDHMKYESFTDALDAAARKHREQAMRHWALHTEALKVGLQLLNNLAVDSGAPPDEEMADAEAPDEEEELFIAPPVAKVLATEQVFNLVFENVIKWTAPIERQLLASLAFSTRHDELELLFDAIAAAAHLAGTLVQAENGPEKVLSGINEASFLRTCAPLLRVVAEEVLGGLESIAASASAPSSASASDAQKAEEEKEGATVLLPPSFQRSALGLVEAVSRLTAAVARRAAQNHAARAAGSGKSKKKSKAKGSAFPQPDLSPEDFQRIWSLFGGLLSVNLPALPLLKEGTAEGDAAEAREVWAGAQTQVAACSTAVAQLPVCGQVGGRRSLLEAWTRILASGVGTAGASLTAEALNSLFDVFADENYDNELAAVGTLGVLQGAMPSLQASVKRLAEGRVPPEEVSAVEFRLLEAVENAERFLDYKKSHMQ</sequence>
<dbReference type="GO" id="GO:0042273">
    <property type="term" value="P:ribosomal large subunit biogenesis"/>
    <property type="evidence" value="ECO:0007669"/>
    <property type="project" value="TreeGrafter"/>
</dbReference>